<dbReference type="InterPro" id="IPR015679">
    <property type="entry name" value="PLipase_D_fam"/>
</dbReference>
<dbReference type="PROSITE" id="PS50035">
    <property type="entry name" value="PLD"/>
    <property type="match status" value="2"/>
</dbReference>
<feature type="region of interest" description="Disordered" evidence="10">
    <location>
        <begin position="1"/>
        <end position="24"/>
    </location>
</feature>
<dbReference type="GO" id="GO:0009395">
    <property type="term" value="P:phospholipid catabolic process"/>
    <property type="evidence" value="ECO:0007669"/>
    <property type="project" value="TreeGrafter"/>
</dbReference>
<dbReference type="GO" id="GO:0004630">
    <property type="term" value="F:phospholipase D activity"/>
    <property type="evidence" value="ECO:0007669"/>
    <property type="project" value="UniProtKB-EC"/>
</dbReference>
<dbReference type="PATRIC" id="fig|1348774.3.peg.2352"/>
<evidence type="ECO:0000256" key="1">
    <source>
        <dbReference type="ARBA" id="ARBA00000798"/>
    </source>
</evidence>
<dbReference type="SUPFAM" id="SSF56024">
    <property type="entry name" value="Phospholipase D/nuclease"/>
    <property type="match status" value="2"/>
</dbReference>
<dbReference type="SMART" id="SM00155">
    <property type="entry name" value="PLDc"/>
    <property type="match status" value="2"/>
</dbReference>
<sequence length="513" mass="58949">MTDKVVRPDQPDGPAGNKANDPGSAFAQSVEPGVWRFEHADKAKVIVDAADYFTIMQDVMMRAKKRIFLIGWDFDTRIALGRGRRWWQRRPKSHPPRRLGRFIVWLANRNPDLEIYVLKWNFGAVKMFFRGSMLIDMWRWFRHDRINFKFDAAHPVGCSHHQKIVIVDDRFAVCGGIDMTADRWDTREHLDKDRLRREPGGGTYMPWHDMTMLVEGDVARALDDLGRKRWNIASGSDLAPVPAQPHSVWPDDLDPSFDNIKLGIARTRATFEDCEEIREIETLFLSLIKRAKKFIYAESQYFASRKIGEAIAERMAEDDPPEIVLVNPEEADGWLEQQAMDTARARLLKAIGKVDTKQRFRVYIPRTAGDNPIYVHAKLMIVDDQVLKLGSANMNNRSLGLDSECDLLLDATRFDNGDEVAKIRALRHDLLAEHMGLDPAEIGPLIEQYGSMHAMIQNHPQPGRALRLYEMPKLNGVEKALADDEWLDPESADDMFEPISERKGLFRRIRRPK</sequence>
<comment type="catalytic activity">
    <reaction evidence="1">
        <text>a 1,2-diacyl-sn-glycero-3-phosphocholine + H2O = a 1,2-diacyl-sn-glycero-3-phosphate + choline + H(+)</text>
        <dbReference type="Rhea" id="RHEA:14445"/>
        <dbReference type="ChEBI" id="CHEBI:15354"/>
        <dbReference type="ChEBI" id="CHEBI:15377"/>
        <dbReference type="ChEBI" id="CHEBI:15378"/>
        <dbReference type="ChEBI" id="CHEBI:57643"/>
        <dbReference type="ChEBI" id="CHEBI:58608"/>
        <dbReference type="EC" id="3.1.4.4"/>
    </reaction>
</comment>
<comment type="function">
    <text evidence="2">Could be a virulence factor.</text>
</comment>
<dbReference type="EMBL" id="CP011770">
    <property type="protein sequence ID" value="AKM10392.1"/>
    <property type="molecule type" value="Genomic_DNA"/>
</dbReference>
<dbReference type="STRING" id="1348774.AB433_11165"/>
<dbReference type="Pfam" id="PF00614">
    <property type="entry name" value="PLDc"/>
    <property type="match status" value="1"/>
</dbReference>
<keyword evidence="7" id="KW-0378">Hydrolase</keyword>
<dbReference type="CDD" id="cd09143">
    <property type="entry name" value="PLDc_vPLD1_2_like_bac_2"/>
    <property type="match status" value="1"/>
</dbReference>
<evidence type="ECO:0000256" key="6">
    <source>
        <dbReference type="ARBA" id="ARBA00022737"/>
    </source>
</evidence>
<dbReference type="GO" id="GO:0005576">
    <property type="term" value="C:extracellular region"/>
    <property type="evidence" value="ECO:0007669"/>
    <property type="project" value="UniProtKB-SubCell"/>
</dbReference>
<comment type="subcellular location">
    <subcellularLocation>
        <location evidence="3">Secreted</location>
    </subcellularLocation>
</comment>
<dbReference type="CDD" id="cd09140">
    <property type="entry name" value="PLDc_vPLD1_2_like_bac_1"/>
    <property type="match status" value="1"/>
</dbReference>
<evidence type="ECO:0000256" key="5">
    <source>
        <dbReference type="ARBA" id="ARBA00022525"/>
    </source>
</evidence>
<evidence type="ECO:0000313" key="12">
    <source>
        <dbReference type="Proteomes" id="UP000035287"/>
    </source>
</evidence>
<dbReference type="OrthoDB" id="8828485at2"/>
<dbReference type="Proteomes" id="UP000035287">
    <property type="component" value="Chromosome"/>
</dbReference>
<dbReference type="AlphaFoldDB" id="A0A0G3XGQ9"/>
<evidence type="ECO:0000313" key="11">
    <source>
        <dbReference type="EMBL" id="AKM10392.1"/>
    </source>
</evidence>
<protein>
    <recommendedName>
        <fullName evidence="4">Phospholipase D</fullName>
    </recommendedName>
    <alternativeName>
        <fullName evidence="9">Choline phosphatase</fullName>
    </alternativeName>
</protein>
<evidence type="ECO:0000256" key="9">
    <source>
        <dbReference type="ARBA" id="ARBA00029594"/>
    </source>
</evidence>
<dbReference type="KEGG" id="cna:AB433_11165"/>
<dbReference type="RefSeq" id="WP_047821050.1">
    <property type="nucleotide sequence ID" value="NZ_CP011770.1"/>
</dbReference>
<dbReference type="InterPro" id="IPR025202">
    <property type="entry name" value="PLD-like_dom"/>
</dbReference>
<evidence type="ECO:0000256" key="7">
    <source>
        <dbReference type="ARBA" id="ARBA00022801"/>
    </source>
</evidence>
<keyword evidence="12" id="KW-1185">Reference proteome</keyword>
<proteinExistence type="predicted"/>
<organism evidence="11 12">
    <name type="scientific">Croceicoccus naphthovorans</name>
    <dbReference type="NCBI Taxonomy" id="1348774"/>
    <lineage>
        <taxon>Bacteria</taxon>
        <taxon>Pseudomonadati</taxon>
        <taxon>Pseudomonadota</taxon>
        <taxon>Alphaproteobacteria</taxon>
        <taxon>Sphingomonadales</taxon>
        <taxon>Erythrobacteraceae</taxon>
        <taxon>Croceicoccus</taxon>
    </lineage>
</organism>
<evidence type="ECO:0000256" key="4">
    <source>
        <dbReference type="ARBA" id="ARBA00018392"/>
    </source>
</evidence>
<keyword evidence="6" id="KW-0677">Repeat</keyword>
<dbReference type="PANTHER" id="PTHR18896">
    <property type="entry name" value="PHOSPHOLIPASE D"/>
    <property type="match status" value="1"/>
</dbReference>
<keyword evidence="5" id="KW-0964">Secreted</keyword>
<keyword evidence="8" id="KW-0443">Lipid metabolism</keyword>
<reference evidence="11 12" key="1">
    <citation type="submission" date="2015-06" db="EMBL/GenBank/DDBJ databases">
        <authorList>
            <person name="Zeng Y."/>
            <person name="Huang Y."/>
        </authorList>
    </citation>
    <scope>NUCLEOTIDE SEQUENCE [LARGE SCALE GENOMIC DNA]</scope>
    <source>
        <strain evidence="11 12">PQ-2</strain>
    </source>
</reference>
<dbReference type="Pfam" id="PF13091">
    <property type="entry name" value="PLDc_2"/>
    <property type="match status" value="1"/>
</dbReference>
<evidence type="ECO:0000256" key="2">
    <source>
        <dbReference type="ARBA" id="ARBA00003145"/>
    </source>
</evidence>
<dbReference type="PANTHER" id="PTHR18896:SF76">
    <property type="entry name" value="PHOSPHOLIPASE"/>
    <property type="match status" value="1"/>
</dbReference>
<accession>A0A0G3XGQ9</accession>
<gene>
    <name evidence="11" type="ORF">AB433_11165</name>
</gene>
<evidence type="ECO:0000256" key="8">
    <source>
        <dbReference type="ARBA" id="ARBA00023098"/>
    </source>
</evidence>
<dbReference type="Gene3D" id="3.30.870.10">
    <property type="entry name" value="Endonuclease Chain A"/>
    <property type="match status" value="2"/>
</dbReference>
<feature type="compositionally biased region" description="Basic and acidic residues" evidence="10">
    <location>
        <begin position="1"/>
        <end position="10"/>
    </location>
</feature>
<name>A0A0G3XGQ9_9SPHN</name>
<dbReference type="InterPro" id="IPR001736">
    <property type="entry name" value="PLipase_D/transphosphatidylase"/>
</dbReference>
<evidence type="ECO:0000256" key="10">
    <source>
        <dbReference type="SAM" id="MobiDB-lite"/>
    </source>
</evidence>
<evidence type="ECO:0000256" key="3">
    <source>
        <dbReference type="ARBA" id="ARBA00004613"/>
    </source>
</evidence>